<dbReference type="InterPro" id="IPR008620">
    <property type="entry name" value="FixH"/>
</dbReference>
<dbReference type="EMBL" id="JAASRN010000001">
    <property type="protein sequence ID" value="NIK72855.1"/>
    <property type="molecule type" value="Genomic_DNA"/>
</dbReference>
<organism evidence="1 2">
    <name type="scientific">Thermonema lapsum</name>
    <dbReference type="NCBI Taxonomy" id="28195"/>
    <lineage>
        <taxon>Bacteria</taxon>
        <taxon>Pseudomonadati</taxon>
        <taxon>Bacteroidota</taxon>
        <taxon>Cytophagia</taxon>
        <taxon>Cytophagales</taxon>
        <taxon>Thermonemataceae</taxon>
        <taxon>Thermonema</taxon>
    </lineage>
</organism>
<dbReference type="AlphaFoldDB" id="A0A846MN31"/>
<dbReference type="Proteomes" id="UP000537126">
    <property type="component" value="Unassembled WGS sequence"/>
</dbReference>
<accession>A0A846MN31</accession>
<comment type="caution">
    <text evidence="1">The sequence shown here is derived from an EMBL/GenBank/DDBJ whole genome shotgun (WGS) entry which is preliminary data.</text>
</comment>
<sequence length="145" mass="17167">MRISWGYKIALLLGGFIAFMSYLVFICVAQDDIHLVDKNYYKEELAYQARIDAITRTRALEQQPVVEYHKTAKKLYIKLPYSGIQEGKIKLYRPSDARLDKEVPIRQDQQEYELDMSGLLPGYWEVKMQWSMDGQSYYMEQKLHL</sequence>
<evidence type="ECO:0000313" key="1">
    <source>
        <dbReference type="EMBL" id="NIK72855.1"/>
    </source>
</evidence>
<gene>
    <name evidence="1" type="ORF">FHS56_000341</name>
</gene>
<proteinExistence type="predicted"/>
<evidence type="ECO:0008006" key="3">
    <source>
        <dbReference type="Google" id="ProtNLM"/>
    </source>
</evidence>
<dbReference type="RefSeq" id="WP_166918154.1">
    <property type="nucleotide sequence ID" value="NZ_JAASRN010000001.1"/>
</dbReference>
<evidence type="ECO:0000313" key="2">
    <source>
        <dbReference type="Proteomes" id="UP000537126"/>
    </source>
</evidence>
<dbReference type="Pfam" id="PF05751">
    <property type="entry name" value="FixH"/>
    <property type="match status" value="1"/>
</dbReference>
<keyword evidence="2" id="KW-1185">Reference proteome</keyword>
<name>A0A846MN31_9BACT</name>
<protein>
    <recommendedName>
        <fullName evidence="3">Nitrogen fixation protein FixH</fullName>
    </recommendedName>
</protein>
<reference evidence="1 2" key="1">
    <citation type="submission" date="2020-03" db="EMBL/GenBank/DDBJ databases">
        <title>Genomic Encyclopedia of Type Strains, Phase IV (KMG-IV): sequencing the most valuable type-strain genomes for metagenomic binning, comparative biology and taxonomic classification.</title>
        <authorList>
            <person name="Goeker M."/>
        </authorList>
    </citation>
    <scope>NUCLEOTIDE SEQUENCE [LARGE SCALE GENOMIC DNA]</scope>
    <source>
        <strain evidence="1 2">DSM 5718</strain>
    </source>
</reference>